<sequence>DFHRRDQTLGFSVTALRQTLEAYTQNGEMARTTLTRRLSSDWTATAGAGYEHERILQQGRNYAYNLLSIPLSAHFNSTDLSSPLLDPTHGFKISIRAAPTLSSGASGQQWFVILQGSIATYFDVHRLFRSDPPGRTVLAARLLAGVAEGASQFSLPPDQRFYAGGSGTVRGYAYQSVGPQFPDGYPEGGTSMQAVNLELRQRIGTSWGAVLFADAGGVAAGSQSVYRVGVGMGVLYYTSIGPIRLDFAVPTRPLRNGGSFEVYIGLGQAF</sequence>
<reference evidence="4" key="2">
    <citation type="journal article" date="2014" name="ISME J.">
        <title>Microbial stratification in low pH oxic and suboxic macroscopic growths along an acid mine drainage.</title>
        <authorList>
            <person name="Mendez-Garcia C."/>
            <person name="Mesa V."/>
            <person name="Sprenger R.R."/>
            <person name="Richter M."/>
            <person name="Diez M.S."/>
            <person name="Solano J."/>
            <person name="Bargiela R."/>
            <person name="Golyshina O.V."/>
            <person name="Manteca A."/>
            <person name="Ramos J.L."/>
            <person name="Gallego J.R."/>
            <person name="Llorente I."/>
            <person name="Martins Dos Santos V.A."/>
            <person name="Jensen O.N."/>
            <person name="Pelaez A.I."/>
            <person name="Sanchez J."/>
            <person name="Ferrer M."/>
        </authorList>
    </citation>
    <scope>NUCLEOTIDE SEQUENCE</scope>
</reference>
<reference evidence="4" key="1">
    <citation type="submission" date="2013-08" db="EMBL/GenBank/DDBJ databases">
        <authorList>
            <person name="Mendez C."/>
            <person name="Richter M."/>
            <person name="Ferrer M."/>
            <person name="Sanchez J."/>
        </authorList>
    </citation>
    <scope>NUCLEOTIDE SEQUENCE</scope>
</reference>
<evidence type="ECO:0000259" key="3">
    <source>
        <dbReference type="Pfam" id="PF01103"/>
    </source>
</evidence>
<dbReference type="AlphaFoldDB" id="T1BQW0"/>
<gene>
    <name evidence="4" type="ORF">B1A_06025</name>
</gene>
<dbReference type="EMBL" id="AUZX01004384">
    <property type="protein sequence ID" value="EQD70973.1"/>
    <property type="molecule type" value="Genomic_DNA"/>
</dbReference>
<feature type="non-terminal residue" evidence="4">
    <location>
        <position position="1"/>
    </location>
</feature>
<evidence type="ECO:0000256" key="1">
    <source>
        <dbReference type="ARBA" id="ARBA00004370"/>
    </source>
</evidence>
<evidence type="ECO:0000256" key="2">
    <source>
        <dbReference type="ARBA" id="ARBA00023136"/>
    </source>
</evidence>
<accession>T1BQW0</accession>
<name>T1BQW0_9ZZZZ</name>
<dbReference type="InterPro" id="IPR039910">
    <property type="entry name" value="D15-like"/>
</dbReference>
<organism evidence="4">
    <name type="scientific">mine drainage metagenome</name>
    <dbReference type="NCBI Taxonomy" id="410659"/>
    <lineage>
        <taxon>unclassified sequences</taxon>
        <taxon>metagenomes</taxon>
        <taxon>ecological metagenomes</taxon>
    </lineage>
</organism>
<dbReference type="InterPro" id="IPR000184">
    <property type="entry name" value="Bac_surfAg_D15"/>
</dbReference>
<dbReference type="GO" id="GO:0019867">
    <property type="term" value="C:outer membrane"/>
    <property type="evidence" value="ECO:0007669"/>
    <property type="project" value="InterPro"/>
</dbReference>
<dbReference type="PANTHER" id="PTHR12815">
    <property type="entry name" value="SORTING AND ASSEMBLY MACHINERY SAMM50 PROTEIN FAMILY MEMBER"/>
    <property type="match status" value="1"/>
</dbReference>
<comment type="caution">
    <text evidence="4">The sequence shown here is derived from an EMBL/GenBank/DDBJ whole genome shotgun (WGS) entry which is preliminary data.</text>
</comment>
<comment type="subcellular location">
    <subcellularLocation>
        <location evidence="1">Membrane</location>
    </subcellularLocation>
</comment>
<dbReference type="Gene3D" id="2.40.160.50">
    <property type="entry name" value="membrane protein fhac: a member of the omp85/tpsb transporter family"/>
    <property type="match status" value="1"/>
</dbReference>
<feature type="domain" description="Bacterial surface antigen (D15)" evidence="3">
    <location>
        <begin position="3"/>
        <end position="270"/>
    </location>
</feature>
<protein>
    <submittedName>
        <fullName evidence="4">Surface antigen (D15)</fullName>
    </submittedName>
</protein>
<dbReference type="PANTHER" id="PTHR12815:SF42">
    <property type="entry name" value="BACTERIAL SURFACE ANTIGEN (D15) DOMAIN-CONTAINING PROTEIN"/>
    <property type="match status" value="1"/>
</dbReference>
<dbReference type="Pfam" id="PF01103">
    <property type="entry name" value="Omp85"/>
    <property type="match status" value="1"/>
</dbReference>
<proteinExistence type="predicted"/>
<keyword evidence="2" id="KW-0472">Membrane</keyword>
<evidence type="ECO:0000313" key="4">
    <source>
        <dbReference type="EMBL" id="EQD70973.1"/>
    </source>
</evidence>